<feature type="transmembrane region" description="Helical" evidence="2">
    <location>
        <begin position="157"/>
        <end position="181"/>
    </location>
</feature>
<feature type="transmembrane region" description="Helical" evidence="2">
    <location>
        <begin position="229"/>
        <end position="258"/>
    </location>
</feature>
<feature type="transmembrane region" description="Helical" evidence="2">
    <location>
        <begin position="21"/>
        <end position="41"/>
    </location>
</feature>
<feature type="transmembrane region" description="Helical" evidence="2">
    <location>
        <begin position="61"/>
        <end position="88"/>
    </location>
</feature>
<evidence type="ECO:0000313" key="4">
    <source>
        <dbReference type="Proteomes" id="UP000277671"/>
    </source>
</evidence>
<reference evidence="3 4" key="1">
    <citation type="submission" date="2018-10" db="EMBL/GenBank/DDBJ databases">
        <title>Sequencing the genomes of 1000 actinobacteria strains.</title>
        <authorList>
            <person name="Klenk H.-P."/>
        </authorList>
    </citation>
    <scope>NUCLEOTIDE SEQUENCE [LARGE SCALE GENOMIC DNA]</scope>
    <source>
        <strain evidence="3 4">DSM 45175</strain>
    </source>
</reference>
<dbReference type="AlphaFoldDB" id="A0A495JNN9"/>
<evidence type="ECO:0008006" key="5">
    <source>
        <dbReference type="Google" id="ProtNLM"/>
    </source>
</evidence>
<protein>
    <recommendedName>
        <fullName evidence="5">ABC-2 type transport system permease protein</fullName>
    </recommendedName>
</protein>
<evidence type="ECO:0000256" key="2">
    <source>
        <dbReference type="SAM" id="Phobius"/>
    </source>
</evidence>
<comment type="caution">
    <text evidence="3">The sequence shown here is derived from an EMBL/GenBank/DDBJ whole genome shotgun (WGS) entry which is preliminary data.</text>
</comment>
<keyword evidence="2" id="KW-1133">Transmembrane helix</keyword>
<feature type="transmembrane region" description="Helical" evidence="2">
    <location>
        <begin position="109"/>
        <end position="137"/>
    </location>
</feature>
<gene>
    <name evidence="3" type="ORF">BDK92_4824</name>
</gene>
<organism evidence="3 4">
    <name type="scientific">Micromonospora pisi</name>
    <dbReference type="NCBI Taxonomy" id="589240"/>
    <lineage>
        <taxon>Bacteria</taxon>
        <taxon>Bacillati</taxon>
        <taxon>Actinomycetota</taxon>
        <taxon>Actinomycetes</taxon>
        <taxon>Micromonosporales</taxon>
        <taxon>Micromonosporaceae</taxon>
        <taxon>Micromonospora</taxon>
    </lineage>
</organism>
<feature type="transmembrane region" description="Helical" evidence="2">
    <location>
        <begin position="188"/>
        <end position="209"/>
    </location>
</feature>
<dbReference type="Proteomes" id="UP000277671">
    <property type="component" value="Unassembled WGS sequence"/>
</dbReference>
<feature type="region of interest" description="Disordered" evidence="1">
    <location>
        <begin position="268"/>
        <end position="297"/>
    </location>
</feature>
<accession>A0A495JNN9</accession>
<name>A0A495JNN9_9ACTN</name>
<keyword evidence="2" id="KW-0472">Membrane</keyword>
<evidence type="ECO:0000256" key="1">
    <source>
        <dbReference type="SAM" id="MobiDB-lite"/>
    </source>
</evidence>
<keyword evidence="2" id="KW-0812">Transmembrane</keyword>
<keyword evidence="4" id="KW-1185">Reference proteome</keyword>
<proteinExistence type="predicted"/>
<dbReference type="EMBL" id="RBKT01000001">
    <property type="protein sequence ID" value="RKR90451.1"/>
    <property type="molecule type" value="Genomic_DNA"/>
</dbReference>
<evidence type="ECO:0000313" key="3">
    <source>
        <dbReference type="EMBL" id="RKR90451.1"/>
    </source>
</evidence>
<sequence length="297" mass="30724">MMVVMVATVSARLRALSRLRWPWIAPVALMLLALLLMPLHERWYAFVGNYDVQGDDQRIEWLYTVALLRASSGFVYGQLMALGLGAVLGRQFVHIGQRGRGTAPLLSTMVAAALTGTALALVNLAVVVPVAVAGSGWSASLAEARVLGPDLVHDLGFWQVLLVGVVSFPLWAVAGAGAAVLTGPNRRVVPAISAWLLLGLVLAGVLVLWSERTPVVLTAVLLSPAYGSLAAAFDTGAGGTTVTVSLLAAGAGYAFLLVTAASRATRRRASRAARRGGDGSGQVGPEPGGAPTDAGSR</sequence>